<keyword evidence="7 16" id="KW-0285">Flavoprotein</keyword>
<dbReference type="PROSITE" id="PS51387">
    <property type="entry name" value="FAD_PCMH"/>
    <property type="match status" value="1"/>
</dbReference>
<evidence type="ECO:0000256" key="11">
    <source>
        <dbReference type="ARBA" id="ARBA00022984"/>
    </source>
</evidence>
<evidence type="ECO:0000256" key="16">
    <source>
        <dbReference type="HAMAP-Rule" id="MF_00037"/>
    </source>
</evidence>
<evidence type="ECO:0000256" key="2">
    <source>
        <dbReference type="ARBA" id="ARBA00003921"/>
    </source>
</evidence>
<sequence>MQTRILTILEEVLDREEILQDESMKLHTSFHIGGKADYFVSPSCEEKVRTLILRLKEEGIPYLVMGNGSNLLVRDKGIRGVVVRIGQNLSSYSIEGEEVYAEAGLLLSGLSKHILAESLEGFEFASGIPGTVGGAMTMNAGAYGGEMKDIVKAVRVLDSNGEIREIPGEDMKFGYRRSRVIEDGLVVLGTRFLLKKGSYEQIRSKIEDFTHRRNTKQPVADYSAGSTFKRPEGHFAGKLIDDAGLRGIRHKDAQVSQLHCGFVINKAEASCEDVLELIRFVKKTVYDRFNVELEEEVKIVGEE</sequence>
<comment type="cofactor">
    <cofactor evidence="1 16">
        <name>FAD</name>
        <dbReference type="ChEBI" id="CHEBI:57692"/>
    </cofactor>
</comment>
<keyword evidence="12 16" id="KW-0560">Oxidoreductase</keyword>
<evidence type="ECO:0000313" key="19">
    <source>
        <dbReference type="Proteomes" id="UP001595916"/>
    </source>
</evidence>
<dbReference type="EC" id="1.3.1.98" evidence="16"/>
<evidence type="ECO:0000256" key="12">
    <source>
        <dbReference type="ARBA" id="ARBA00023002"/>
    </source>
</evidence>
<dbReference type="InterPro" id="IPR016169">
    <property type="entry name" value="FAD-bd_PCMH_sub2"/>
</dbReference>
<dbReference type="EMBL" id="JBHSHL010000005">
    <property type="protein sequence ID" value="MFC4803802.1"/>
    <property type="molecule type" value="Genomic_DNA"/>
</dbReference>
<gene>
    <name evidence="16 18" type="primary">murB</name>
    <name evidence="18" type="ORF">ACFO4R_01780</name>
</gene>
<dbReference type="InterPro" id="IPR036318">
    <property type="entry name" value="FAD-bd_PCMH-like_sf"/>
</dbReference>
<feature type="active site" description="Proton donor" evidence="16">
    <location>
        <position position="226"/>
    </location>
</feature>
<dbReference type="InterPro" id="IPR036635">
    <property type="entry name" value="MurB_C_sf"/>
</dbReference>
<protein>
    <recommendedName>
        <fullName evidence="16">UDP-N-acetylenolpyruvoylglucosamine reductase</fullName>
        <ecNumber evidence="16">1.3.1.98</ecNumber>
    </recommendedName>
    <alternativeName>
        <fullName evidence="16">UDP-N-acetylmuramate dehydrogenase</fullName>
    </alternativeName>
</protein>
<dbReference type="InterPro" id="IPR003170">
    <property type="entry name" value="MurB"/>
</dbReference>
<evidence type="ECO:0000259" key="17">
    <source>
        <dbReference type="PROSITE" id="PS51387"/>
    </source>
</evidence>
<dbReference type="Gene3D" id="3.90.78.10">
    <property type="entry name" value="UDP-N-acetylenolpyruvoylglucosamine reductase, C-terminal domain"/>
    <property type="match status" value="1"/>
</dbReference>
<dbReference type="PANTHER" id="PTHR21071:SF4">
    <property type="entry name" value="UDP-N-ACETYLENOLPYRUVOYLGLUCOSAMINE REDUCTASE"/>
    <property type="match status" value="1"/>
</dbReference>
<accession>A0ABV9QHL2</accession>
<dbReference type="RefSeq" id="WP_379787265.1">
    <property type="nucleotide sequence ID" value="NZ_JBHSHL010000005.1"/>
</dbReference>
<dbReference type="HAMAP" id="MF_00037">
    <property type="entry name" value="MurB"/>
    <property type="match status" value="1"/>
</dbReference>
<evidence type="ECO:0000256" key="5">
    <source>
        <dbReference type="ARBA" id="ARBA00022490"/>
    </source>
</evidence>
<keyword evidence="10 16" id="KW-0133">Cell shape</keyword>
<keyword evidence="6 16" id="KW-0132">Cell division</keyword>
<feature type="active site" evidence="16">
    <location>
        <position position="176"/>
    </location>
</feature>
<comment type="similarity">
    <text evidence="16">Belongs to the MurB family.</text>
</comment>
<dbReference type="Pfam" id="PF01565">
    <property type="entry name" value="FAD_binding_4"/>
    <property type="match status" value="1"/>
</dbReference>
<feature type="active site" evidence="16">
    <location>
        <position position="296"/>
    </location>
</feature>
<organism evidence="18 19">
    <name type="scientific">Filifactor villosus</name>
    <dbReference type="NCBI Taxonomy" id="29374"/>
    <lineage>
        <taxon>Bacteria</taxon>
        <taxon>Bacillati</taxon>
        <taxon>Bacillota</taxon>
        <taxon>Clostridia</taxon>
        <taxon>Peptostreptococcales</taxon>
        <taxon>Filifactoraceae</taxon>
        <taxon>Filifactor</taxon>
    </lineage>
</organism>
<evidence type="ECO:0000256" key="10">
    <source>
        <dbReference type="ARBA" id="ARBA00022960"/>
    </source>
</evidence>
<reference evidence="19" key="1">
    <citation type="journal article" date="2019" name="Int. J. Syst. Evol. Microbiol.">
        <title>The Global Catalogue of Microorganisms (GCM) 10K type strain sequencing project: providing services to taxonomists for standard genome sequencing and annotation.</title>
        <authorList>
            <consortium name="The Broad Institute Genomics Platform"/>
            <consortium name="The Broad Institute Genome Sequencing Center for Infectious Disease"/>
            <person name="Wu L."/>
            <person name="Ma J."/>
        </authorList>
    </citation>
    <scope>NUCLEOTIDE SEQUENCE [LARGE SCALE GENOMIC DNA]</scope>
    <source>
        <strain evidence="19">CCUG 46385</strain>
    </source>
</reference>
<dbReference type="SUPFAM" id="SSF56194">
    <property type="entry name" value="Uridine diphospho-N-Acetylenolpyruvylglucosamine reductase, MurB, C-terminal domain"/>
    <property type="match status" value="1"/>
</dbReference>
<proteinExistence type="inferred from homology"/>
<evidence type="ECO:0000256" key="8">
    <source>
        <dbReference type="ARBA" id="ARBA00022827"/>
    </source>
</evidence>
<dbReference type="NCBIfam" id="TIGR00179">
    <property type="entry name" value="murB"/>
    <property type="match status" value="1"/>
</dbReference>
<comment type="subcellular location">
    <subcellularLocation>
        <location evidence="3 16">Cytoplasm</location>
    </subcellularLocation>
</comment>
<keyword evidence="11 16" id="KW-0573">Peptidoglycan synthesis</keyword>
<name>A0ABV9QHL2_9FIRM</name>
<evidence type="ECO:0000256" key="13">
    <source>
        <dbReference type="ARBA" id="ARBA00023306"/>
    </source>
</evidence>
<comment type="catalytic activity">
    <reaction evidence="15 16">
        <text>UDP-N-acetyl-alpha-D-muramate + NADP(+) = UDP-N-acetyl-3-O-(1-carboxyvinyl)-alpha-D-glucosamine + NADPH + H(+)</text>
        <dbReference type="Rhea" id="RHEA:12248"/>
        <dbReference type="ChEBI" id="CHEBI:15378"/>
        <dbReference type="ChEBI" id="CHEBI:57783"/>
        <dbReference type="ChEBI" id="CHEBI:58349"/>
        <dbReference type="ChEBI" id="CHEBI:68483"/>
        <dbReference type="ChEBI" id="CHEBI:70757"/>
        <dbReference type="EC" id="1.3.1.98"/>
    </reaction>
</comment>
<dbReference type="GO" id="GO:0008762">
    <property type="term" value="F:UDP-N-acetylmuramate dehydrogenase activity"/>
    <property type="evidence" value="ECO:0007669"/>
    <property type="project" value="UniProtKB-EC"/>
</dbReference>
<dbReference type="Proteomes" id="UP001595916">
    <property type="component" value="Unassembled WGS sequence"/>
</dbReference>
<keyword evidence="14 16" id="KW-0961">Cell wall biogenesis/degradation</keyword>
<comment type="caution">
    <text evidence="18">The sequence shown here is derived from an EMBL/GenBank/DDBJ whole genome shotgun (WGS) entry which is preliminary data.</text>
</comment>
<evidence type="ECO:0000256" key="15">
    <source>
        <dbReference type="ARBA" id="ARBA00048914"/>
    </source>
</evidence>
<dbReference type="Gene3D" id="3.30.465.10">
    <property type="match status" value="1"/>
</dbReference>
<dbReference type="NCBIfam" id="NF010480">
    <property type="entry name" value="PRK13905.1"/>
    <property type="match status" value="1"/>
</dbReference>
<keyword evidence="13 16" id="KW-0131">Cell cycle</keyword>
<evidence type="ECO:0000256" key="6">
    <source>
        <dbReference type="ARBA" id="ARBA00022618"/>
    </source>
</evidence>
<dbReference type="InterPro" id="IPR006094">
    <property type="entry name" value="Oxid_FAD_bind_N"/>
</dbReference>
<evidence type="ECO:0000256" key="3">
    <source>
        <dbReference type="ARBA" id="ARBA00004496"/>
    </source>
</evidence>
<dbReference type="PANTHER" id="PTHR21071">
    <property type="entry name" value="UDP-N-ACETYLENOLPYRUVOYLGLUCOSAMINE REDUCTASE"/>
    <property type="match status" value="1"/>
</dbReference>
<dbReference type="Pfam" id="PF02873">
    <property type="entry name" value="MurB_C"/>
    <property type="match status" value="1"/>
</dbReference>
<dbReference type="SUPFAM" id="SSF56176">
    <property type="entry name" value="FAD-binding/transporter-associated domain-like"/>
    <property type="match status" value="1"/>
</dbReference>
<keyword evidence="19" id="KW-1185">Reference proteome</keyword>
<evidence type="ECO:0000256" key="1">
    <source>
        <dbReference type="ARBA" id="ARBA00001974"/>
    </source>
</evidence>
<comment type="function">
    <text evidence="2 16">Cell wall formation.</text>
</comment>
<dbReference type="InterPro" id="IPR011601">
    <property type="entry name" value="MurB_C"/>
</dbReference>
<keyword evidence="5 16" id="KW-0963">Cytoplasm</keyword>
<dbReference type="Gene3D" id="3.30.43.10">
    <property type="entry name" value="Uridine Diphospho-n-acetylenolpyruvylglucosamine Reductase, domain 2"/>
    <property type="match status" value="1"/>
</dbReference>
<feature type="domain" description="FAD-binding PCMH-type" evidence="17">
    <location>
        <begin position="32"/>
        <end position="212"/>
    </location>
</feature>
<dbReference type="InterPro" id="IPR016166">
    <property type="entry name" value="FAD-bd_PCMH"/>
</dbReference>
<keyword evidence="9 16" id="KW-0521">NADP</keyword>
<evidence type="ECO:0000313" key="18">
    <source>
        <dbReference type="EMBL" id="MFC4803802.1"/>
    </source>
</evidence>
<evidence type="ECO:0000256" key="7">
    <source>
        <dbReference type="ARBA" id="ARBA00022630"/>
    </source>
</evidence>
<evidence type="ECO:0000256" key="9">
    <source>
        <dbReference type="ARBA" id="ARBA00022857"/>
    </source>
</evidence>
<keyword evidence="8 16" id="KW-0274">FAD</keyword>
<dbReference type="InterPro" id="IPR016167">
    <property type="entry name" value="FAD-bd_PCMH_sub1"/>
</dbReference>
<evidence type="ECO:0000256" key="4">
    <source>
        <dbReference type="ARBA" id="ARBA00004752"/>
    </source>
</evidence>
<evidence type="ECO:0000256" key="14">
    <source>
        <dbReference type="ARBA" id="ARBA00023316"/>
    </source>
</evidence>
<comment type="pathway">
    <text evidence="4 16">Cell wall biogenesis; peptidoglycan biosynthesis.</text>
</comment>